<protein>
    <submittedName>
        <fullName evidence="1">Uncharacterized protein</fullName>
    </submittedName>
</protein>
<dbReference type="Proteomes" id="UP001062846">
    <property type="component" value="Chromosome 4"/>
</dbReference>
<comment type="caution">
    <text evidence="1">The sequence shown here is derived from an EMBL/GenBank/DDBJ whole genome shotgun (WGS) entry which is preliminary data.</text>
</comment>
<dbReference type="EMBL" id="CM046391">
    <property type="protein sequence ID" value="KAI8559894.1"/>
    <property type="molecule type" value="Genomic_DNA"/>
</dbReference>
<organism evidence="1 2">
    <name type="scientific">Rhododendron molle</name>
    <name type="common">Chinese azalea</name>
    <name type="synonym">Azalea mollis</name>
    <dbReference type="NCBI Taxonomy" id="49168"/>
    <lineage>
        <taxon>Eukaryota</taxon>
        <taxon>Viridiplantae</taxon>
        <taxon>Streptophyta</taxon>
        <taxon>Embryophyta</taxon>
        <taxon>Tracheophyta</taxon>
        <taxon>Spermatophyta</taxon>
        <taxon>Magnoliopsida</taxon>
        <taxon>eudicotyledons</taxon>
        <taxon>Gunneridae</taxon>
        <taxon>Pentapetalae</taxon>
        <taxon>asterids</taxon>
        <taxon>Ericales</taxon>
        <taxon>Ericaceae</taxon>
        <taxon>Ericoideae</taxon>
        <taxon>Rhodoreae</taxon>
        <taxon>Rhododendron</taxon>
    </lineage>
</organism>
<sequence length="184" mass="21090">MLLVRPEPVPPNYEDSRWSWFQNCLGALDGTYVPVNPPAADRPRYRSRKGEIAINVLGVCTRDLKFVYVLSGWEGSATDSKILQNAIERPEGLIVPHGHYSLVDAGYTNGDSFLAPYRGQRYHINIWRQGHMLVSKEEYFNMKHSAVRNVIERSFGVLKMWFAILRSASYKDSNPYYDCMLLSP</sequence>
<reference evidence="1" key="1">
    <citation type="submission" date="2022-02" db="EMBL/GenBank/DDBJ databases">
        <title>Plant Genome Project.</title>
        <authorList>
            <person name="Zhang R.-G."/>
        </authorList>
    </citation>
    <scope>NUCLEOTIDE SEQUENCE</scope>
    <source>
        <strain evidence="1">AT1</strain>
    </source>
</reference>
<name>A0ACC0P416_RHOML</name>
<proteinExistence type="predicted"/>
<evidence type="ECO:0000313" key="2">
    <source>
        <dbReference type="Proteomes" id="UP001062846"/>
    </source>
</evidence>
<keyword evidence="2" id="KW-1185">Reference proteome</keyword>
<accession>A0ACC0P416</accession>
<gene>
    <name evidence="1" type="ORF">RHMOL_Rhmol04G0211400</name>
</gene>
<evidence type="ECO:0000313" key="1">
    <source>
        <dbReference type="EMBL" id="KAI8559894.1"/>
    </source>
</evidence>